<dbReference type="Proteomes" id="UP001055105">
    <property type="component" value="Unassembled WGS sequence"/>
</dbReference>
<proteinExistence type="predicted"/>
<gene>
    <name evidence="1" type="ORF">CE91St16_24360</name>
    <name evidence="2" type="ORF">RVH17_09430</name>
</gene>
<dbReference type="EMBL" id="BQOL01000002">
    <property type="protein sequence ID" value="GKI19528.1"/>
    <property type="molecule type" value="Genomic_DNA"/>
</dbReference>
<dbReference type="AlphaFoldDB" id="A0AA37KRG3"/>
<accession>A0AA37KRG3</accession>
<sequence>MNKTGKATQISDFSYALPVDDCVYTISTAQANNLDTLLWQAERENWEYMPQYVGGQKIVPYGNNNRLPVQIRDLMDENNLAPGILARQKGLLYGEGPFLRSLRFENGEITKEFKDDREIMAWLKDWDYLKYIDAAMTDYLYLKGFFDIKLLERRGRISGQRPRIAALEFVSAKNARLEWAATRRLEDVRHIFVGNFENDCIDTGIQTYPVFDSSNPARYPASAAYNSSYSFARDFYSIPEYWGTLRWIMRGSEVPAIFKYVTDNGFNAAYHVHSPDGYWEKKRTYIRKNNPAWSDKQVEEEIGKLTATMLTKLTEVLSGAKNAGKFFHTVDVFDPLSQQTNIWKVEAIDQKIKDFIESQLKVMEAASSAITSGLGLHASLSNIMVAGKLASGSEMLYAYKLFMMSNTAKPTYDILEPINQAIRFNFPDTDLQLDFYHSKPLTESETSPNDRIKN</sequence>
<dbReference type="EMBL" id="JAWDES010000005">
    <property type="protein sequence ID" value="MDU0260330.1"/>
    <property type="molecule type" value="Genomic_DNA"/>
</dbReference>
<reference evidence="2" key="2">
    <citation type="submission" date="2023-10" db="EMBL/GenBank/DDBJ databases">
        <title>Genome Sequence of the Bacteria from From Gut Wall in Crohn's Disease.</title>
        <authorList>
            <person name="Rodriguez-Palacios A."/>
        </authorList>
    </citation>
    <scope>NUCLEOTIDE SEQUENCE</scope>
    <source>
        <strain evidence="2">CavFT-hAR58</strain>
    </source>
</reference>
<evidence type="ECO:0000313" key="3">
    <source>
        <dbReference type="Proteomes" id="UP001055105"/>
    </source>
</evidence>
<evidence type="ECO:0000313" key="2">
    <source>
        <dbReference type="EMBL" id="MDU0260330.1"/>
    </source>
</evidence>
<protein>
    <submittedName>
        <fullName evidence="1">Uncharacterized protein</fullName>
    </submittedName>
</protein>
<organism evidence="1 3">
    <name type="scientific">Alistipes finegoldii</name>
    <dbReference type="NCBI Taxonomy" id="214856"/>
    <lineage>
        <taxon>Bacteria</taxon>
        <taxon>Pseudomonadati</taxon>
        <taxon>Bacteroidota</taxon>
        <taxon>Bacteroidia</taxon>
        <taxon>Bacteroidales</taxon>
        <taxon>Rikenellaceae</taxon>
        <taxon>Alistipes</taxon>
    </lineage>
</organism>
<dbReference type="Proteomes" id="UP001181347">
    <property type="component" value="Unassembled WGS sequence"/>
</dbReference>
<evidence type="ECO:0000313" key="1">
    <source>
        <dbReference type="EMBL" id="GKI19528.1"/>
    </source>
</evidence>
<dbReference type="RefSeq" id="WP_009596359.1">
    <property type="nucleotide sequence ID" value="NZ_AP025581.1"/>
</dbReference>
<comment type="caution">
    <text evidence="1">The sequence shown here is derived from an EMBL/GenBank/DDBJ whole genome shotgun (WGS) entry which is preliminary data.</text>
</comment>
<name>A0AA37KRG3_9BACT</name>
<reference evidence="1" key="1">
    <citation type="submission" date="2022-01" db="EMBL/GenBank/DDBJ databases">
        <title>Novel bile acid biosynthetic pathways are enriched in the microbiome of centenarians.</title>
        <authorList>
            <person name="Sato Y."/>
            <person name="Atarashi K."/>
            <person name="Plichta R.D."/>
            <person name="Arai Y."/>
            <person name="Sasajima S."/>
            <person name="Kearney M.S."/>
            <person name="Suda W."/>
            <person name="Takeshita K."/>
            <person name="Sasaki T."/>
            <person name="Okamoto S."/>
            <person name="Skelly N.A."/>
            <person name="Okamura Y."/>
            <person name="Vlamakis H."/>
            <person name="Li Y."/>
            <person name="Tanoue T."/>
            <person name="Takei H."/>
            <person name="Nittono H."/>
            <person name="Narushima S."/>
            <person name="Irie J."/>
            <person name="Itoh H."/>
            <person name="Moriya K."/>
            <person name="Sugiura Y."/>
            <person name="Suematsu M."/>
            <person name="Moritoki N."/>
            <person name="Shibata S."/>
            <person name="Littman R.D."/>
            <person name="Fischbach A.M."/>
            <person name="Uwamino Y."/>
            <person name="Inoue T."/>
            <person name="Honda A."/>
            <person name="Hattori M."/>
            <person name="Murai T."/>
            <person name="Xavier J.R."/>
            <person name="Hirose N."/>
            <person name="Honda K."/>
        </authorList>
    </citation>
    <scope>NUCLEOTIDE SEQUENCE</scope>
    <source>
        <strain evidence="1">CE91-St16</strain>
    </source>
</reference>